<evidence type="ECO:0000313" key="4">
    <source>
        <dbReference type="Proteomes" id="UP000008206"/>
    </source>
</evidence>
<dbReference type="RefSeq" id="WP_013324255.1">
    <property type="nucleotide sequence ID" value="NC_014501.1"/>
</dbReference>
<organism evidence="3 4">
    <name type="scientific">Gloeothece verrucosa (strain PCC 7822)</name>
    <name type="common">Cyanothece sp. (strain PCC 7822)</name>
    <dbReference type="NCBI Taxonomy" id="497965"/>
    <lineage>
        <taxon>Bacteria</taxon>
        <taxon>Bacillati</taxon>
        <taxon>Cyanobacteriota</taxon>
        <taxon>Cyanophyceae</taxon>
        <taxon>Oscillatoriophycideae</taxon>
        <taxon>Chroococcales</taxon>
        <taxon>Aphanothecaceae</taxon>
        <taxon>Gloeothece</taxon>
        <taxon>Gloeothece verrucosa</taxon>
    </lineage>
</organism>
<accession>E0UA00</accession>
<gene>
    <name evidence="3" type="ordered locus">Cyan7822_4274</name>
</gene>
<dbReference type="STRING" id="497965.Cyan7822_4274"/>
<dbReference type="AlphaFoldDB" id="E0UA00"/>
<name>E0UA00_GLOV7</name>
<dbReference type="EMBL" id="CP002198">
    <property type="protein sequence ID" value="ADN16192.1"/>
    <property type="molecule type" value="Genomic_DNA"/>
</dbReference>
<feature type="chain" id="PRO_5003141215" evidence="2">
    <location>
        <begin position="23"/>
        <end position="144"/>
    </location>
</feature>
<dbReference type="Proteomes" id="UP000008206">
    <property type="component" value="Chromosome"/>
</dbReference>
<feature type="region of interest" description="Disordered" evidence="1">
    <location>
        <begin position="65"/>
        <end position="144"/>
    </location>
</feature>
<sequence length="144" mass="15450">MLKKLSRLVVIGVILFPVQVLSQQANITYSPQVPESVIAQYSDSCYMQTESGVIYNLGTLCGSRSTPTSTYKHPNPISDPTSGGRYADPISDPTSGGRYADPISDPTSGGRYEDPISDPTSGGRYADPISDPTSGGRYEDPFSY</sequence>
<keyword evidence="4" id="KW-1185">Reference proteome</keyword>
<reference evidence="4" key="1">
    <citation type="journal article" date="2011" name="MBio">
        <title>Novel metabolic attributes of the genus Cyanothece, comprising a group of unicellular nitrogen-fixing Cyanobacteria.</title>
        <authorList>
            <person name="Bandyopadhyay A."/>
            <person name="Elvitigala T."/>
            <person name="Welsh E."/>
            <person name="Stockel J."/>
            <person name="Liberton M."/>
            <person name="Min H."/>
            <person name="Sherman L.A."/>
            <person name="Pakrasi H.B."/>
        </authorList>
    </citation>
    <scope>NUCLEOTIDE SEQUENCE [LARGE SCALE GENOMIC DNA]</scope>
    <source>
        <strain evidence="4">PCC 7822</strain>
    </source>
</reference>
<evidence type="ECO:0000313" key="3">
    <source>
        <dbReference type="EMBL" id="ADN16192.1"/>
    </source>
</evidence>
<dbReference type="HOGENOM" id="CLU_1793285_0_0_3"/>
<evidence type="ECO:0000256" key="1">
    <source>
        <dbReference type="SAM" id="MobiDB-lite"/>
    </source>
</evidence>
<feature type="signal peptide" evidence="2">
    <location>
        <begin position="1"/>
        <end position="22"/>
    </location>
</feature>
<keyword evidence="2" id="KW-0732">Signal</keyword>
<proteinExistence type="predicted"/>
<evidence type="ECO:0000256" key="2">
    <source>
        <dbReference type="SAM" id="SignalP"/>
    </source>
</evidence>
<dbReference type="KEGG" id="cyj:Cyan7822_4274"/>
<protein>
    <submittedName>
        <fullName evidence="3">Uncharacterized protein</fullName>
    </submittedName>
</protein>